<accession>A0A834CKQ8</accession>
<keyword evidence="2" id="KW-0732">Signal</keyword>
<evidence type="ECO:0000256" key="1">
    <source>
        <dbReference type="SAM" id="MobiDB-lite"/>
    </source>
</evidence>
<sequence length="431" mass="45301">MYCTLWVIFQILAVVVEAGVSSGSAEALAKAAAKNNGGAAAAGNGVNAQNGAPLIGETIARLLQLGGSLFIQPVGNPGGQAPLQQLIPLTALQQGGANGNLQGQMAGQPAGGPVMVFAMLPQNNDPRQAASTPGQMQMIPVAVLGNQQVPGGAAAAGPPLGRLRFQRSVATRLRRTQSPLMKTAATEEEEDEEEESSGVDPDEKHQTLDHTTPTIILDVGEKRRSSLYLQLSATLQHVYEKLQVNAGKTARLLAAMNAGMLNGMMAGGLNPPLVAGGGVGFIGQPQFAQFVPGLPTFALRAPVPNMFPAAVNAVPFMGVPQMAQMPQMAPMNQMGQIPQMAPMNQMGQMAQMAQMGQMAQMNPAQQPQMGMVGGAAQQQQLPLQADPLRRFRRQTFKPQNTLRSTVDNQIEVPTESTATAPPCVEEKHAMN</sequence>
<name>A0A834CKQ8_ORYME</name>
<comment type="caution">
    <text evidence="3">The sequence shown here is derived from an EMBL/GenBank/DDBJ whole genome shotgun (WGS) entry which is preliminary data.</text>
</comment>
<organism evidence="3 4">
    <name type="scientific">Oryzias melastigma</name>
    <name type="common">Marine medaka</name>
    <dbReference type="NCBI Taxonomy" id="30732"/>
    <lineage>
        <taxon>Eukaryota</taxon>
        <taxon>Metazoa</taxon>
        <taxon>Chordata</taxon>
        <taxon>Craniata</taxon>
        <taxon>Vertebrata</taxon>
        <taxon>Euteleostomi</taxon>
        <taxon>Actinopterygii</taxon>
        <taxon>Neopterygii</taxon>
        <taxon>Teleostei</taxon>
        <taxon>Neoteleostei</taxon>
        <taxon>Acanthomorphata</taxon>
        <taxon>Ovalentaria</taxon>
        <taxon>Atherinomorphae</taxon>
        <taxon>Beloniformes</taxon>
        <taxon>Adrianichthyidae</taxon>
        <taxon>Oryziinae</taxon>
        <taxon>Oryzias</taxon>
    </lineage>
</organism>
<feature type="compositionally biased region" description="Polar residues" evidence="1">
    <location>
        <begin position="396"/>
        <end position="408"/>
    </location>
</feature>
<proteinExistence type="predicted"/>
<feature type="chain" id="PRO_5032494738" evidence="2">
    <location>
        <begin position="19"/>
        <end position="431"/>
    </location>
</feature>
<dbReference type="EMBL" id="WKFB01000157">
    <property type="protein sequence ID" value="KAF6733468.1"/>
    <property type="molecule type" value="Genomic_DNA"/>
</dbReference>
<feature type="region of interest" description="Disordered" evidence="1">
    <location>
        <begin position="395"/>
        <end position="431"/>
    </location>
</feature>
<dbReference type="AlphaFoldDB" id="A0A834CKQ8"/>
<feature type="region of interest" description="Disordered" evidence="1">
    <location>
        <begin position="173"/>
        <end position="210"/>
    </location>
</feature>
<feature type="signal peptide" evidence="2">
    <location>
        <begin position="1"/>
        <end position="18"/>
    </location>
</feature>
<evidence type="ECO:0000313" key="3">
    <source>
        <dbReference type="EMBL" id="KAF6733468.1"/>
    </source>
</evidence>
<dbReference type="Proteomes" id="UP000646548">
    <property type="component" value="Unassembled WGS sequence"/>
</dbReference>
<evidence type="ECO:0000313" key="4">
    <source>
        <dbReference type="Proteomes" id="UP000646548"/>
    </source>
</evidence>
<protein>
    <submittedName>
        <fullName evidence="3">Uncharacterized protein</fullName>
    </submittedName>
</protein>
<reference evidence="3" key="1">
    <citation type="journal article" name="BMC Genomics">
        <title>Long-read sequencing and de novo genome assembly of marine medaka (Oryzias melastigma).</title>
        <authorList>
            <person name="Liang P."/>
            <person name="Saqib H.S.A."/>
            <person name="Ni X."/>
            <person name="Shen Y."/>
        </authorList>
    </citation>
    <scope>NUCLEOTIDE SEQUENCE</scope>
    <source>
        <strain evidence="3">Bigg-433</strain>
    </source>
</reference>
<evidence type="ECO:0000256" key="2">
    <source>
        <dbReference type="SAM" id="SignalP"/>
    </source>
</evidence>
<gene>
    <name evidence="3" type="ORF">FQA47_020513</name>
</gene>
<feature type="compositionally biased region" description="Acidic residues" evidence="1">
    <location>
        <begin position="186"/>
        <end position="197"/>
    </location>
</feature>